<sequence>MRRSGEEEGVRGGTSGAEQAPIPRI</sequence>
<reference evidence="2" key="2">
    <citation type="journal article" date="2015" name="Data Brief">
        <title>Shoot transcriptome of the giant reed, Arundo donax.</title>
        <authorList>
            <person name="Barrero R.A."/>
            <person name="Guerrero F.D."/>
            <person name="Moolhuijzen P."/>
            <person name="Goolsby J.A."/>
            <person name="Tidwell J."/>
            <person name="Bellgard S.E."/>
            <person name="Bellgard M.I."/>
        </authorList>
    </citation>
    <scope>NUCLEOTIDE SEQUENCE</scope>
    <source>
        <tissue evidence="2">Shoot tissue taken approximately 20 cm above the soil surface</tissue>
    </source>
</reference>
<feature type="region of interest" description="Disordered" evidence="1">
    <location>
        <begin position="1"/>
        <end position="25"/>
    </location>
</feature>
<organism evidence="2">
    <name type="scientific">Arundo donax</name>
    <name type="common">Giant reed</name>
    <name type="synonym">Donax arundinaceus</name>
    <dbReference type="NCBI Taxonomy" id="35708"/>
    <lineage>
        <taxon>Eukaryota</taxon>
        <taxon>Viridiplantae</taxon>
        <taxon>Streptophyta</taxon>
        <taxon>Embryophyta</taxon>
        <taxon>Tracheophyta</taxon>
        <taxon>Spermatophyta</taxon>
        <taxon>Magnoliopsida</taxon>
        <taxon>Liliopsida</taxon>
        <taxon>Poales</taxon>
        <taxon>Poaceae</taxon>
        <taxon>PACMAD clade</taxon>
        <taxon>Arundinoideae</taxon>
        <taxon>Arundineae</taxon>
        <taxon>Arundo</taxon>
    </lineage>
</organism>
<proteinExistence type="predicted"/>
<name>A0A0A9BC68_ARUDO</name>
<accession>A0A0A9BC68</accession>
<dbReference type="EMBL" id="GBRH01236346">
    <property type="protein sequence ID" value="JAD61549.1"/>
    <property type="molecule type" value="Transcribed_RNA"/>
</dbReference>
<protein>
    <submittedName>
        <fullName evidence="2">Uncharacterized protein</fullName>
    </submittedName>
</protein>
<dbReference type="AlphaFoldDB" id="A0A0A9BC68"/>
<feature type="compositionally biased region" description="Basic and acidic residues" evidence="1">
    <location>
        <begin position="1"/>
        <end position="10"/>
    </location>
</feature>
<evidence type="ECO:0000256" key="1">
    <source>
        <dbReference type="SAM" id="MobiDB-lite"/>
    </source>
</evidence>
<evidence type="ECO:0000313" key="2">
    <source>
        <dbReference type="EMBL" id="JAD61549.1"/>
    </source>
</evidence>
<reference evidence="2" key="1">
    <citation type="submission" date="2014-09" db="EMBL/GenBank/DDBJ databases">
        <authorList>
            <person name="Magalhaes I.L.F."/>
            <person name="Oliveira U."/>
            <person name="Santos F.R."/>
            <person name="Vidigal T.H.D.A."/>
            <person name="Brescovit A.D."/>
            <person name="Santos A.J."/>
        </authorList>
    </citation>
    <scope>NUCLEOTIDE SEQUENCE</scope>
    <source>
        <tissue evidence="2">Shoot tissue taken approximately 20 cm above the soil surface</tissue>
    </source>
</reference>